<gene>
    <name evidence="1" type="ORF">CEURO_LOCUS20098</name>
</gene>
<comment type="caution">
    <text evidence="1">The sequence shown here is derived from an EMBL/GenBank/DDBJ whole genome shotgun (WGS) entry which is preliminary data.</text>
</comment>
<reference evidence="1" key="1">
    <citation type="submission" date="2022-07" db="EMBL/GenBank/DDBJ databases">
        <authorList>
            <person name="Macas J."/>
            <person name="Novak P."/>
            <person name="Neumann P."/>
        </authorList>
    </citation>
    <scope>NUCLEOTIDE SEQUENCE</scope>
</reference>
<proteinExistence type="predicted"/>
<evidence type="ECO:0000313" key="1">
    <source>
        <dbReference type="EMBL" id="CAH9113650.1"/>
    </source>
</evidence>
<organism evidence="1 2">
    <name type="scientific">Cuscuta europaea</name>
    <name type="common">European dodder</name>
    <dbReference type="NCBI Taxonomy" id="41803"/>
    <lineage>
        <taxon>Eukaryota</taxon>
        <taxon>Viridiplantae</taxon>
        <taxon>Streptophyta</taxon>
        <taxon>Embryophyta</taxon>
        <taxon>Tracheophyta</taxon>
        <taxon>Spermatophyta</taxon>
        <taxon>Magnoliopsida</taxon>
        <taxon>eudicotyledons</taxon>
        <taxon>Gunneridae</taxon>
        <taxon>Pentapetalae</taxon>
        <taxon>asterids</taxon>
        <taxon>lamiids</taxon>
        <taxon>Solanales</taxon>
        <taxon>Convolvulaceae</taxon>
        <taxon>Cuscuteae</taxon>
        <taxon>Cuscuta</taxon>
        <taxon>Cuscuta subgen. Cuscuta</taxon>
    </lineage>
</organism>
<accession>A0A9P0ZVD4</accession>
<keyword evidence="2" id="KW-1185">Reference proteome</keyword>
<dbReference type="AlphaFoldDB" id="A0A9P0ZVD4"/>
<name>A0A9P0ZVD4_CUSEU</name>
<protein>
    <submittedName>
        <fullName evidence="1">Uncharacterized protein</fullName>
    </submittedName>
</protein>
<dbReference type="Proteomes" id="UP001152484">
    <property type="component" value="Unassembled WGS sequence"/>
</dbReference>
<dbReference type="EMBL" id="CAMAPE010000061">
    <property type="protein sequence ID" value="CAH9113650.1"/>
    <property type="molecule type" value="Genomic_DNA"/>
</dbReference>
<sequence>MLEWCHANHNLQGSERLQRLRILPSSFGRRKPQIERWRKPVEGSLKLNVAVHRGNGRSASGFFLQDHAGKVVAAEGFLLSGSGMLEDEVLERATNWALALQLPNSEMEADFF</sequence>
<evidence type="ECO:0000313" key="2">
    <source>
        <dbReference type="Proteomes" id="UP001152484"/>
    </source>
</evidence>